<feature type="transmembrane region" description="Helical" evidence="1">
    <location>
        <begin position="106"/>
        <end position="127"/>
    </location>
</feature>
<keyword evidence="1" id="KW-1133">Transmembrane helix</keyword>
<protein>
    <recommendedName>
        <fullName evidence="4">DUF1440 domain-containing protein</fullName>
    </recommendedName>
</protein>
<evidence type="ECO:0000313" key="3">
    <source>
        <dbReference type="Proteomes" id="UP000287352"/>
    </source>
</evidence>
<comment type="caution">
    <text evidence="2">The sequence shown here is derived from an EMBL/GenBank/DDBJ whole genome shotgun (WGS) entry which is preliminary data.</text>
</comment>
<feature type="transmembrane region" description="Helical" evidence="1">
    <location>
        <begin position="139"/>
        <end position="157"/>
    </location>
</feature>
<keyword evidence="3" id="KW-1185">Reference proteome</keyword>
<feature type="transmembrane region" description="Helical" evidence="1">
    <location>
        <begin position="12"/>
        <end position="35"/>
    </location>
</feature>
<accession>A0A401ZV29</accession>
<dbReference type="Proteomes" id="UP000287352">
    <property type="component" value="Unassembled WGS sequence"/>
</dbReference>
<keyword evidence="1" id="KW-0812">Transmembrane</keyword>
<dbReference type="AlphaFoldDB" id="A0A401ZV29"/>
<dbReference type="RefSeq" id="WP_126578371.1">
    <property type="nucleotide sequence ID" value="NZ_BIFR01000001.1"/>
</dbReference>
<dbReference type="EMBL" id="BIFR01000001">
    <property type="protein sequence ID" value="GCE10798.1"/>
    <property type="molecule type" value="Genomic_DNA"/>
</dbReference>
<feature type="transmembrane region" description="Helical" evidence="1">
    <location>
        <begin position="72"/>
        <end position="94"/>
    </location>
</feature>
<dbReference type="OrthoDB" id="1629003at2"/>
<sequence>MDRLDDSLAPMVVPLQAGTVAGFVATVPMTAFMLIMHQLLPGSQQYELPPEEIVEEIIERAEVRGSVGKPQILGISLAAHFSYGSGMGSLYSILMQKLKWPPILKGSLFGLGIWMLSYLGWLPLGRFSAAAPKESARRNLLMIIAHLIWGATTGIVADQLELYI</sequence>
<evidence type="ECO:0000313" key="2">
    <source>
        <dbReference type="EMBL" id="GCE10798.1"/>
    </source>
</evidence>
<name>A0A401ZV29_9CHLR</name>
<evidence type="ECO:0000256" key="1">
    <source>
        <dbReference type="SAM" id="Phobius"/>
    </source>
</evidence>
<proteinExistence type="predicted"/>
<evidence type="ECO:0008006" key="4">
    <source>
        <dbReference type="Google" id="ProtNLM"/>
    </source>
</evidence>
<keyword evidence="1" id="KW-0472">Membrane</keyword>
<reference evidence="3" key="1">
    <citation type="submission" date="2018-12" db="EMBL/GenBank/DDBJ databases">
        <title>Tengunoibacter tsumagoiensis gen. nov., sp. nov., Dictyobacter kobayashii sp. nov., D. alpinus sp. nov., and D. joshuensis sp. nov. and description of Dictyobacteraceae fam. nov. within the order Ktedonobacterales isolated from Tengu-no-mugimeshi.</title>
        <authorList>
            <person name="Wang C.M."/>
            <person name="Zheng Y."/>
            <person name="Sakai Y."/>
            <person name="Toyoda A."/>
            <person name="Minakuchi Y."/>
            <person name="Abe K."/>
            <person name="Yokota A."/>
            <person name="Yabe S."/>
        </authorList>
    </citation>
    <scope>NUCLEOTIDE SEQUENCE [LARGE SCALE GENOMIC DNA]</scope>
    <source>
        <strain evidence="3">Uno3</strain>
    </source>
</reference>
<gene>
    <name evidence="2" type="ORF">KTT_06570</name>
</gene>
<organism evidence="2 3">
    <name type="scientific">Tengunoibacter tsumagoiensis</name>
    <dbReference type="NCBI Taxonomy" id="2014871"/>
    <lineage>
        <taxon>Bacteria</taxon>
        <taxon>Bacillati</taxon>
        <taxon>Chloroflexota</taxon>
        <taxon>Ktedonobacteria</taxon>
        <taxon>Ktedonobacterales</taxon>
        <taxon>Dictyobacteraceae</taxon>
        <taxon>Tengunoibacter</taxon>
    </lineage>
</organism>